<evidence type="ECO:0000313" key="1">
    <source>
        <dbReference type="EMBL" id="KAG0422733.1"/>
    </source>
</evidence>
<evidence type="ECO:0000313" key="2">
    <source>
        <dbReference type="Proteomes" id="UP000805193"/>
    </source>
</evidence>
<name>A0AC60PQ40_IXOPE</name>
<comment type="caution">
    <text evidence="1">The sequence shown here is derived from an EMBL/GenBank/DDBJ whole genome shotgun (WGS) entry which is preliminary data.</text>
</comment>
<sequence>MRPTGRLPLHGLQNSNAIRKDAQPTDDCRYDNTGHWPVAAGESHPQHKFEDVVLCAIRACSETGVRKMPLVPGQVLLLLLACQRIAADDSMCELYPSEGACDRNLPRFYYNRKIDGRGISAECQQPADAGECMLLHYRFYYDPASDSCKEFVYGGCGGNENNFFNLGQCVKKCNAKPPVYIPG</sequence>
<dbReference type="Proteomes" id="UP000805193">
    <property type="component" value="Unassembled WGS sequence"/>
</dbReference>
<accession>A0AC60PQ40</accession>
<gene>
    <name evidence="1" type="ORF">HPB47_001472</name>
</gene>
<proteinExistence type="predicted"/>
<reference evidence="1 2" key="1">
    <citation type="journal article" date="2020" name="Cell">
        <title>Large-Scale Comparative Analyses of Tick Genomes Elucidate Their Genetic Diversity and Vector Capacities.</title>
        <authorList>
            <consortium name="Tick Genome and Microbiome Consortium (TIGMIC)"/>
            <person name="Jia N."/>
            <person name="Wang J."/>
            <person name="Shi W."/>
            <person name="Du L."/>
            <person name="Sun Y."/>
            <person name="Zhan W."/>
            <person name="Jiang J.F."/>
            <person name="Wang Q."/>
            <person name="Zhang B."/>
            <person name="Ji P."/>
            <person name="Bell-Sakyi L."/>
            <person name="Cui X.M."/>
            <person name="Yuan T.T."/>
            <person name="Jiang B.G."/>
            <person name="Yang W.F."/>
            <person name="Lam T.T."/>
            <person name="Chang Q.C."/>
            <person name="Ding S.J."/>
            <person name="Wang X.J."/>
            <person name="Zhu J.G."/>
            <person name="Ruan X.D."/>
            <person name="Zhao L."/>
            <person name="Wei J.T."/>
            <person name="Ye R.Z."/>
            <person name="Que T.C."/>
            <person name="Du C.H."/>
            <person name="Zhou Y.H."/>
            <person name="Cheng J.X."/>
            <person name="Dai P.F."/>
            <person name="Guo W.B."/>
            <person name="Han X.H."/>
            <person name="Huang E.J."/>
            <person name="Li L.F."/>
            <person name="Wei W."/>
            <person name="Gao Y.C."/>
            <person name="Liu J.Z."/>
            <person name="Shao H.Z."/>
            <person name="Wang X."/>
            <person name="Wang C.C."/>
            <person name="Yang T.C."/>
            <person name="Huo Q.B."/>
            <person name="Li W."/>
            <person name="Chen H.Y."/>
            <person name="Chen S.E."/>
            <person name="Zhou L.G."/>
            <person name="Ni X.B."/>
            <person name="Tian J.H."/>
            <person name="Sheng Y."/>
            <person name="Liu T."/>
            <person name="Pan Y.S."/>
            <person name="Xia L.Y."/>
            <person name="Li J."/>
            <person name="Zhao F."/>
            <person name="Cao W.C."/>
        </authorList>
    </citation>
    <scope>NUCLEOTIDE SEQUENCE [LARGE SCALE GENOMIC DNA]</scope>
    <source>
        <strain evidence="1">Iper-2018</strain>
    </source>
</reference>
<protein>
    <submittedName>
        <fullName evidence="1">Uncharacterized protein</fullName>
    </submittedName>
</protein>
<keyword evidence="2" id="KW-1185">Reference proteome</keyword>
<dbReference type="EMBL" id="JABSTQ010010190">
    <property type="protein sequence ID" value="KAG0422733.1"/>
    <property type="molecule type" value="Genomic_DNA"/>
</dbReference>
<organism evidence="1 2">
    <name type="scientific">Ixodes persulcatus</name>
    <name type="common">Taiga tick</name>
    <dbReference type="NCBI Taxonomy" id="34615"/>
    <lineage>
        <taxon>Eukaryota</taxon>
        <taxon>Metazoa</taxon>
        <taxon>Ecdysozoa</taxon>
        <taxon>Arthropoda</taxon>
        <taxon>Chelicerata</taxon>
        <taxon>Arachnida</taxon>
        <taxon>Acari</taxon>
        <taxon>Parasitiformes</taxon>
        <taxon>Ixodida</taxon>
        <taxon>Ixodoidea</taxon>
        <taxon>Ixodidae</taxon>
        <taxon>Ixodinae</taxon>
        <taxon>Ixodes</taxon>
    </lineage>
</organism>